<dbReference type="EMBL" id="BAABJE010000012">
    <property type="protein sequence ID" value="GAA4796854.1"/>
    <property type="molecule type" value="Genomic_DNA"/>
</dbReference>
<sequence>MAEAFAFTIRYQTGVKLEVYNPARVGNASLRSQLVDVLGSSRISVFCRHGDPVWYVPVGLQHVGSNNGCTTWGTQISWLNLVKNHDMSLWL</sequence>
<comment type="caution">
    <text evidence="1">The sequence shown here is derived from an EMBL/GenBank/DDBJ whole genome shotgun (WGS) entry which is preliminary data.</text>
</comment>
<organism evidence="1 2">
    <name type="scientific">Lysobacter hankyongensis</name>
    <dbReference type="NCBI Taxonomy" id="1176535"/>
    <lineage>
        <taxon>Bacteria</taxon>
        <taxon>Pseudomonadati</taxon>
        <taxon>Pseudomonadota</taxon>
        <taxon>Gammaproteobacteria</taxon>
        <taxon>Lysobacterales</taxon>
        <taxon>Lysobacteraceae</taxon>
        <taxon>Lysobacter</taxon>
    </lineage>
</organism>
<evidence type="ECO:0000313" key="1">
    <source>
        <dbReference type="EMBL" id="GAA4796854.1"/>
    </source>
</evidence>
<name>A0ABP9BN28_9GAMM</name>
<gene>
    <name evidence="1" type="ORF">GCM10023307_23390</name>
</gene>
<dbReference type="Proteomes" id="UP001499959">
    <property type="component" value="Unassembled WGS sequence"/>
</dbReference>
<protein>
    <submittedName>
        <fullName evidence="1">Uncharacterized protein</fullName>
    </submittedName>
</protein>
<proteinExistence type="predicted"/>
<reference evidence="2" key="1">
    <citation type="journal article" date="2019" name="Int. J. Syst. Evol. Microbiol.">
        <title>The Global Catalogue of Microorganisms (GCM) 10K type strain sequencing project: providing services to taxonomists for standard genome sequencing and annotation.</title>
        <authorList>
            <consortium name="The Broad Institute Genomics Platform"/>
            <consortium name="The Broad Institute Genome Sequencing Center for Infectious Disease"/>
            <person name="Wu L."/>
            <person name="Ma J."/>
        </authorList>
    </citation>
    <scope>NUCLEOTIDE SEQUENCE [LARGE SCALE GENOMIC DNA]</scope>
    <source>
        <strain evidence="2">JCM 18204</strain>
    </source>
</reference>
<keyword evidence="2" id="KW-1185">Reference proteome</keyword>
<accession>A0ABP9BN28</accession>
<evidence type="ECO:0000313" key="2">
    <source>
        <dbReference type="Proteomes" id="UP001499959"/>
    </source>
</evidence>